<dbReference type="AlphaFoldDB" id="A0A101H0I2"/>
<reference evidence="1" key="1">
    <citation type="journal article" date="2015" name="MBio">
        <title>Genome-resolved metagenomic analysis reveals roles for candidate phyla and other microbial community members in biogeochemical transformations in oil reservoirs.</title>
        <authorList>
            <person name="Hu P."/>
            <person name="Tom L."/>
            <person name="Singh A."/>
            <person name="Thomas B.C."/>
            <person name="Baker B.J."/>
            <person name="Piceno Y.M."/>
            <person name="Andersen G.L."/>
            <person name="Banfield J.F."/>
        </authorList>
    </citation>
    <scope>NUCLEOTIDE SEQUENCE [LARGE SCALE GENOMIC DNA]</scope>
    <source>
        <strain evidence="1">46_47</strain>
        <strain evidence="2">46_70</strain>
    </source>
</reference>
<evidence type="ECO:0000313" key="2">
    <source>
        <dbReference type="EMBL" id="KUK89963.1"/>
    </source>
</evidence>
<dbReference type="Proteomes" id="UP000054260">
    <property type="component" value="Unassembled WGS sequence"/>
</dbReference>
<dbReference type="PANTHER" id="PTHR35309:SF4">
    <property type="entry name" value="TOCOPHEROL CYCLASE"/>
    <property type="match status" value="1"/>
</dbReference>
<sequence>MDHSLDGEVEVNGEDIDLNGGRGYIEKDWGRSFPEAWVWMQSSNFDHAGTSFMLSIATIPWLGKSFTGCLCAFLCKGELHRFTTYKGVRIKRVDTSVDRIAVELKQREFTIHVDARKTSGAQLISPVQGSMSGKIDESLTSEIRLKVNEGSTLLFEGTGTNSGLEAVGKLKLKD</sequence>
<name>A0A101H0I2_9BACT</name>
<organism evidence="1 3">
    <name type="scientific">Mesotoga infera</name>
    <dbReference type="NCBI Taxonomy" id="1236046"/>
    <lineage>
        <taxon>Bacteria</taxon>
        <taxon>Thermotogati</taxon>
        <taxon>Thermotogota</taxon>
        <taxon>Thermotogae</taxon>
        <taxon>Kosmotogales</taxon>
        <taxon>Kosmotogaceae</taxon>
        <taxon>Mesotoga</taxon>
    </lineage>
</organism>
<evidence type="ECO:0000313" key="3">
    <source>
        <dbReference type="Proteomes" id="UP000054260"/>
    </source>
</evidence>
<proteinExistence type="predicted"/>
<evidence type="ECO:0000313" key="4">
    <source>
        <dbReference type="Proteomes" id="UP000055014"/>
    </source>
</evidence>
<evidence type="ECO:0000313" key="1">
    <source>
        <dbReference type="EMBL" id="KUK68086.1"/>
    </source>
</evidence>
<dbReference type="Pfam" id="PF14249">
    <property type="entry name" value="Tocopherol_cycl"/>
    <property type="match status" value="1"/>
</dbReference>
<dbReference type="InterPro" id="IPR025893">
    <property type="entry name" value="Tocopherol_cyclase"/>
</dbReference>
<dbReference type="EMBL" id="LGGW01000059">
    <property type="protein sequence ID" value="KUK89963.1"/>
    <property type="molecule type" value="Genomic_DNA"/>
</dbReference>
<dbReference type="Proteomes" id="UP000055014">
    <property type="component" value="Unassembled WGS sequence"/>
</dbReference>
<dbReference type="SUPFAM" id="SSF159245">
    <property type="entry name" value="AttH-like"/>
    <property type="match status" value="1"/>
</dbReference>
<protein>
    <submittedName>
        <fullName evidence="1">Uncharacterized protein</fullName>
    </submittedName>
</protein>
<reference evidence="3 4" key="2">
    <citation type="journal article" date="2015" name="MBio">
        <title>Genome-Resolved Metagenomic Analysis Reveals Roles for Candidate Phyla and Other Microbial Community Members in Biogeochemical Transformations in Oil Reservoirs.</title>
        <authorList>
            <person name="Hu P."/>
            <person name="Tom L."/>
            <person name="Singh A."/>
            <person name="Thomas B.C."/>
            <person name="Baker B.J."/>
            <person name="Piceno Y.M."/>
            <person name="Andersen G.L."/>
            <person name="Banfield J.F."/>
        </authorList>
    </citation>
    <scope>NUCLEOTIDE SEQUENCE [LARGE SCALE GENOMIC DNA]</scope>
</reference>
<dbReference type="EMBL" id="LGGH01000039">
    <property type="protein sequence ID" value="KUK68086.1"/>
    <property type="molecule type" value="Genomic_DNA"/>
</dbReference>
<dbReference type="GO" id="GO:0009976">
    <property type="term" value="F:tocopherol cyclase activity"/>
    <property type="evidence" value="ECO:0007669"/>
    <property type="project" value="InterPro"/>
</dbReference>
<accession>A0A101H0I2</accession>
<dbReference type="PANTHER" id="PTHR35309">
    <property type="match status" value="1"/>
</dbReference>
<gene>
    <name evidence="1" type="ORF">XD86_0408</name>
    <name evidence="2" type="ORF">XE02_0767</name>
</gene>
<comment type="caution">
    <text evidence="1">The sequence shown here is derived from an EMBL/GenBank/DDBJ whole genome shotgun (WGS) entry which is preliminary data.</text>
</comment>
<dbReference type="PATRIC" id="fig|1236046.5.peg.364"/>